<accession>A0ABP2A608</accession>
<feature type="transmembrane region" description="Helical" evidence="1">
    <location>
        <begin position="106"/>
        <end position="128"/>
    </location>
</feature>
<dbReference type="PIRSF" id="PIRSF026166">
    <property type="entry name" value="UCP026166"/>
    <property type="match status" value="1"/>
</dbReference>
<feature type="transmembrane region" description="Helical" evidence="1">
    <location>
        <begin position="239"/>
        <end position="259"/>
    </location>
</feature>
<keyword evidence="1" id="KW-0472">Membrane</keyword>
<keyword evidence="1" id="KW-1133">Transmembrane helix</keyword>
<evidence type="ECO:0000313" key="2">
    <source>
        <dbReference type="EMBL" id="CUA89310.1"/>
    </source>
</evidence>
<dbReference type="PANTHER" id="PTHR18640:SF5">
    <property type="entry name" value="SODIUM_BILE ACID COTRANSPORTER 7"/>
    <property type="match status" value="1"/>
</dbReference>
<reference evidence="2 3" key="1">
    <citation type="submission" date="2015-08" db="EMBL/GenBank/DDBJ databases">
        <authorList>
            <person name="Varghese N."/>
        </authorList>
    </citation>
    <scope>NUCLEOTIDE SEQUENCE [LARGE SCALE GENOMIC DNA]</scope>
    <source>
        <strain evidence="2 3">DSM 18167</strain>
    </source>
</reference>
<keyword evidence="1" id="KW-0812">Transmembrane</keyword>
<feature type="transmembrane region" description="Helical" evidence="1">
    <location>
        <begin position="205"/>
        <end position="227"/>
    </location>
</feature>
<name>A0ABP2A608_9HYPH</name>
<proteinExistence type="predicted"/>
<evidence type="ECO:0000256" key="1">
    <source>
        <dbReference type="SAM" id="Phobius"/>
    </source>
</evidence>
<feature type="transmembrane region" description="Helical" evidence="1">
    <location>
        <begin position="79"/>
        <end position="100"/>
    </location>
</feature>
<protein>
    <submittedName>
        <fullName evidence="2">Predicted Na+-dependent transporter</fullName>
    </submittedName>
</protein>
<evidence type="ECO:0000313" key="3">
    <source>
        <dbReference type="Proteomes" id="UP000182178"/>
    </source>
</evidence>
<feature type="transmembrane region" description="Helical" evidence="1">
    <location>
        <begin position="140"/>
        <end position="162"/>
    </location>
</feature>
<dbReference type="EMBL" id="CYHC01000007">
    <property type="protein sequence ID" value="CUA89310.1"/>
    <property type="molecule type" value="Genomic_DNA"/>
</dbReference>
<dbReference type="Pfam" id="PF13593">
    <property type="entry name" value="SBF_like"/>
    <property type="match status" value="1"/>
</dbReference>
<keyword evidence="3" id="KW-1185">Reference proteome</keyword>
<dbReference type="InterPro" id="IPR016833">
    <property type="entry name" value="Put_Na-Bile_cotransptr"/>
</dbReference>
<sequence length="342" mass="36181">MCPEALNRGGIMLRLLADRFLLALLGIVALSSVLPVRGALVEPFSIATDIAIALVFFLQGARLSRATVVAGFTHWRLHLMVFAATFVLFPLLGLAAGLLVPTLLSPALYAGILFLCVLPSTIQSSIAFTSIAHGNVSAAVCSASASNILGMFLTPLLVGLLFSARGSGPSLEAVGSILVQLLLPFVVGQVLQPRIGKWVIENGRILGLVDRGSILLVVYIAFSHAVVDGLWHKLSALDLAVMVGVDVVLLALVLAVTTASARLLGFSREDEITIVFCGSKKSLASGVPMAKVIFAGQDTGTILLPLMLFHQIQLMACAVLARHYADRRLKEMDAEEPLPAQA</sequence>
<gene>
    <name evidence="2" type="ORF">Ga0061061_107120</name>
</gene>
<feature type="transmembrane region" description="Helical" evidence="1">
    <location>
        <begin position="174"/>
        <end position="193"/>
    </location>
</feature>
<feature type="transmembrane region" description="Helical" evidence="1">
    <location>
        <begin position="40"/>
        <end position="58"/>
    </location>
</feature>
<dbReference type="Proteomes" id="UP000182178">
    <property type="component" value="Unassembled WGS sequence"/>
</dbReference>
<dbReference type="Gene3D" id="1.20.1530.20">
    <property type="match status" value="1"/>
</dbReference>
<comment type="caution">
    <text evidence="2">The sequence shown here is derived from an EMBL/GenBank/DDBJ whole genome shotgun (WGS) entry which is preliminary data.</text>
</comment>
<organism evidence="2 3">
    <name type="scientific">Chelatococcus sambhunathii</name>
    <dbReference type="NCBI Taxonomy" id="363953"/>
    <lineage>
        <taxon>Bacteria</taxon>
        <taxon>Pseudomonadati</taxon>
        <taxon>Pseudomonadota</taxon>
        <taxon>Alphaproteobacteria</taxon>
        <taxon>Hyphomicrobiales</taxon>
        <taxon>Chelatococcaceae</taxon>
        <taxon>Chelatococcus</taxon>
    </lineage>
</organism>
<feature type="transmembrane region" description="Helical" evidence="1">
    <location>
        <begin position="12"/>
        <end position="34"/>
    </location>
</feature>
<dbReference type="InterPro" id="IPR038770">
    <property type="entry name" value="Na+/solute_symporter_sf"/>
</dbReference>
<dbReference type="PANTHER" id="PTHR18640">
    <property type="entry name" value="SOLUTE CARRIER FAMILY 10 MEMBER 7"/>
    <property type="match status" value="1"/>
</dbReference>